<dbReference type="AlphaFoldDB" id="A0A8R7V539"/>
<evidence type="ECO:0000313" key="2">
    <source>
        <dbReference type="EnsemblPlants" id="TuG1812G0700003180.01.T01.cds390950"/>
    </source>
</evidence>
<evidence type="ECO:0000256" key="1">
    <source>
        <dbReference type="SAM" id="Phobius"/>
    </source>
</evidence>
<dbReference type="Proteomes" id="UP000015106">
    <property type="component" value="Chromosome 7"/>
</dbReference>
<reference evidence="2" key="3">
    <citation type="submission" date="2022-06" db="UniProtKB">
        <authorList>
            <consortium name="EnsemblPlants"/>
        </authorList>
    </citation>
    <scope>IDENTIFICATION</scope>
</reference>
<feature type="transmembrane region" description="Helical" evidence="1">
    <location>
        <begin position="12"/>
        <end position="33"/>
    </location>
</feature>
<keyword evidence="1" id="KW-0812">Transmembrane</keyword>
<protein>
    <submittedName>
        <fullName evidence="2">Uncharacterized protein</fullName>
    </submittedName>
</protein>
<reference evidence="3" key="1">
    <citation type="journal article" date="2013" name="Nature">
        <title>Draft genome of the wheat A-genome progenitor Triticum urartu.</title>
        <authorList>
            <person name="Ling H.Q."/>
            <person name="Zhao S."/>
            <person name="Liu D."/>
            <person name="Wang J."/>
            <person name="Sun H."/>
            <person name="Zhang C."/>
            <person name="Fan H."/>
            <person name="Li D."/>
            <person name="Dong L."/>
            <person name="Tao Y."/>
            <person name="Gao C."/>
            <person name="Wu H."/>
            <person name="Li Y."/>
            <person name="Cui Y."/>
            <person name="Guo X."/>
            <person name="Zheng S."/>
            <person name="Wang B."/>
            <person name="Yu K."/>
            <person name="Liang Q."/>
            <person name="Yang W."/>
            <person name="Lou X."/>
            <person name="Chen J."/>
            <person name="Feng M."/>
            <person name="Jian J."/>
            <person name="Zhang X."/>
            <person name="Luo G."/>
            <person name="Jiang Y."/>
            <person name="Liu J."/>
            <person name="Wang Z."/>
            <person name="Sha Y."/>
            <person name="Zhang B."/>
            <person name="Wu H."/>
            <person name="Tang D."/>
            <person name="Shen Q."/>
            <person name="Xue P."/>
            <person name="Zou S."/>
            <person name="Wang X."/>
            <person name="Liu X."/>
            <person name="Wang F."/>
            <person name="Yang Y."/>
            <person name="An X."/>
            <person name="Dong Z."/>
            <person name="Zhang K."/>
            <person name="Zhang X."/>
            <person name="Luo M.C."/>
            <person name="Dvorak J."/>
            <person name="Tong Y."/>
            <person name="Wang J."/>
            <person name="Yang H."/>
            <person name="Li Z."/>
            <person name="Wang D."/>
            <person name="Zhang A."/>
            <person name="Wang J."/>
        </authorList>
    </citation>
    <scope>NUCLEOTIDE SEQUENCE</scope>
    <source>
        <strain evidence="3">cv. G1812</strain>
    </source>
</reference>
<dbReference type="Gramene" id="TuG1812G0700003180.01.T01">
    <property type="protein sequence ID" value="TuG1812G0700003180.01.T01.cds390950"/>
    <property type="gene ID" value="TuG1812G0700003180.01"/>
</dbReference>
<reference evidence="2" key="2">
    <citation type="submission" date="2018-03" db="EMBL/GenBank/DDBJ databases">
        <title>The Triticum urartu genome reveals the dynamic nature of wheat genome evolution.</title>
        <authorList>
            <person name="Ling H."/>
            <person name="Ma B."/>
            <person name="Shi X."/>
            <person name="Liu H."/>
            <person name="Dong L."/>
            <person name="Sun H."/>
            <person name="Cao Y."/>
            <person name="Gao Q."/>
            <person name="Zheng S."/>
            <person name="Li Y."/>
            <person name="Yu Y."/>
            <person name="Du H."/>
            <person name="Qi M."/>
            <person name="Li Y."/>
            <person name="Yu H."/>
            <person name="Cui Y."/>
            <person name="Wang N."/>
            <person name="Chen C."/>
            <person name="Wu H."/>
            <person name="Zhao Y."/>
            <person name="Zhang J."/>
            <person name="Li Y."/>
            <person name="Zhou W."/>
            <person name="Zhang B."/>
            <person name="Hu W."/>
            <person name="Eijk M."/>
            <person name="Tang J."/>
            <person name="Witsenboer H."/>
            <person name="Zhao S."/>
            <person name="Li Z."/>
            <person name="Zhang A."/>
            <person name="Wang D."/>
            <person name="Liang C."/>
        </authorList>
    </citation>
    <scope>NUCLEOTIDE SEQUENCE [LARGE SCALE GENOMIC DNA]</scope>
    <source>
        <strain evidence="2">cv. G1812</strain>
    </source>
</reference>
<accession>A0A8R7V539</accession>
<sequence>MSGERGILHDSFISYMSFFPLYIVALFENVLVFPLRGSHLNIIIYASEEVLYVLLS</sequence>
<organism evidence="2 3">
    <name type="scientific">Triticum urartu</name>
    <name type="common">Red wild einkorn</name>
    <name type="synonym">Crithodium urartu</name>
    <dbReference type="NCBI Taxonomy" id="4572"/>
    <lineage>
        <taxon>Eukaryota</taxon>
        <taxon>Viridiplantae</taxon>
        <taxon>Streptophyta</taxon>
        <taxon>Embryophyta</taxon>
        <taxon>Tracheophyta</taxon>
        <taxon>Spermatophyta</taxon>
        <taxon>Magnoliopsida</taxon>
        <taxon>Liliopsida</taxon>
        <taxon>Poales</taxon>
        <taxon>Poaceae</taxon>
        <taxon>BOP clade</taxon>
        <taxon>Pooideae</taxon>
        <taxon>Triticodae</taxon>
        <taxon>Triticeae</taxon>
        <taxon>Triticinae</taxon>
        <taxon>Triticum</taxon>
    </lineage>
</organism>
<name>A0A8R7V539_TRIUA</name>
<keyword evidence="1" id="KW-0472">Membrane</keyword>
<evidence type="ECO:0000313" key="3">
    <source>
        <dbReference type="Proteomes" id="UP000015106"/>
    </source>
</evidence>
<dbReference type="EnsemblPlants" id="TuG1812G0700003180.01.T01">
    <property type="protein sequence ID" value="TuG1812G0700003180.01.T01.cds390950"/>
    <property type="gene ID" value="TuG1812G0700003180.01"/>
</dbReference>
<keyword evidence="1" id="KW-1133">Transmembrane helix</keyword>
<keyword evidence="3" id="KW-1185">Reference proteome</keyword>
<proteinExistence type="predicted"/>